<gene>
    <name evidence="3" type="ORF">NCTC12967_01542</name>
</gene>
<dbReference type="NCBIfam" id="TIGR01560">
    <property type="entry name" value="put_DNA_pack"/>
    <property type="match status" value="1"/>
</dbReference>
<dbReference type="InterPro" id="IPR006450">
    <property type="entry name" value="Phage_HK97_gp6-like"/>
</dbReference>
<reference evidence="3 4" key="1">
    <citation type="submission" date="2018-12" db="EMBL/GenBank/DDBJ databases">
        <authorList>
            <consortium name="Pathogen Informatics"/>
        </authorList>
    </citation>
    <scope>NUCLEOTIDE SEQUENCE [LARGE SCALE GENOMIC DNA]</scope>
    <source>
        <strain evidence="3 4">NCTC12967</strain>
    </source>
</reference>
<dbReference type="EMBL" id="LR134406">
    <property type="protein sequence ID" value="VEH70247.1"/>
    <property type="molecule type" value="Genomic_DNA"/>
</dbReference>
<dbReference type="AlphaFoldDB" id="A0A448MYK3"/>
<dbReference type="NCBIfam" id="TIGR01554">
    <property type="entry name" value="major_cap_HK97"/>
    <property type="match status" value="1"/>
</dbReference>
<feature type="domain" description="Phage capsid-like C-terminal" evidence="2">
    <location>
        <begin position="1"/>
        <end position="106"/>
    </location>
</feature>
<dbReference type="CDD" id="cd08054">
    <property type="entry name" value="gp6"/>
    <property type="match status" value="1"/>
</dbReference>
<name>A0A448MYK3_9ACTN</name>
<keyword evidence="4" id="KW-1185">Reference proteome</keyword>
<comment type="subcellular location">
    <subcellularLocation>
        <location evidence="1">Virion</location>
    </subcellularLocation>
</comment>
<accession>A0A448MYK3</accession>
<evidence type="ECO:0000313" key="4">
    <source>
        <dbReference type="Proteomes" id="UP000273044"/>
    </source>
</evidence>
<organism evidence="3 4">
    <name type="scientific">Arachnia propionica</name>
    <dbReference type="NCBI Taxonomy" id="1750"/>
    <lineage>
        <taxon>Bacteria</taxon>
        <taxon>Bacillati</taxon>
        <taxon>Actinomycetota</taxon>
        <taxon>Actinomycetes</taxon>
        <taxon>Propionibacteriales</taxon>
        <taxon>Propionibacteriaceae</taxon>
        <taxon>Arachnia</taxon>
    </lineage>
</organism>
<dbReference type="InterPro" id="IPR054612">
    <property type="entry name" value="Phage_capsid-like_C"/>
</dbReference>
<dbReference type="Gene3D" id="3.30.2320.10">
    <property type="entry name" value="hypothetical protein PF0899 domain"/>
    <property type="match status" value="1"/>
</dbReference>
<evidence type="ECO:0000256" key="1">
    <source>
        <dbReference type="ARBA" id="ARBA00004328"/>
    </source>
</evidence>
<dbReference type="InterPro" id="IPR024455">
    <property type="entry name" value="Phage_capsid"/>
</dbReference>
<dbReference type="InterPro" id="IPR021146">
    <property type="entry name" value="Phage_gp6-like_head-tail"/>
</dbReference>
<dbReference type="Pfam" id="PF05135">
    <property type="entry name" value="Phage_connect_1"/>
    <property type="match status" value="1"/>
</dbReference>
<evidence type="ECO:0000313" key="3">
    <source>
        <dbReference type="EMBL" id="VEH70247.1"/>
    </source>
</evidence>
<dbReference type="Gene3D" id="1.10.3230.30">
    <property type="entry name" value="Phage gp6-like head-tail connector protein"/>
    <property type="match status" value="1"/>
</dbReference>
<evidence type="ECO:0000259" key="2">
    <source>
        <dbReference type="Pfam" id="PF05065"/>
    </source>
</evidence>
<sequence>MSDSTVKTVRKLKDGNGHYLWQPALTAGSPSLILGRPVYTSTFVPEIKAGARSVAFGDLGYHWIADRQGRSFKRLNELFADTGQVGFPATQRLDGKLILPEAVKVLPTSPAPPAHNSPHWRKEVAEVPDLIDQVKTNLVLTHDLDDTLIAHLIGAATSCATAYQHLPDAHYDTHPMSGTTRQAIIILASHFYEFRGGATAGYWADKPDTTDAVWNAVNTLPRLDRDWKI</sequence>
<proteinExistence type="predicted"/>
<protein>
    <submittedName>
        <fullName evidence="3">Predicted phage phi-C31 gp36 major capsid-like protein</fullName>
    </submittedName>
</protein>
<dbReference type="Pfam" id="PF05065">
    <property type="entry name" value="Phage_capsid"/>
    <property type="match status" value="1"/>
</dbReference>
<dbReference type="SUPFAM" id="SSF56563">
    <property type="entry name" value="Major capsid protein gp5"/>
    <property type="match status" value="1"/>
</dbReference>
<dbReference type="Proteomes" id="UP000273044">
    <property type="component" value="Chromosome"/>
</dbReference>